<dbReference type="EMBL" id="CP029255">
    <property type="protein sequence ID" value="AWK06338.1"/>
    <property type="molecule type" value="Genomic_DNA"/>
</dbReference>
<dbReference type="InterPro" id="IPR022385">
    <property type="entry name" value="Rhs_assc_core"/>
</dbReference>
<evidence type="ECO:0000256" key="3">
    <source>
        <dbReference type="ARBA" id="ARBA00022729"/>
    </source>
</evidence>
<dbReference type="InterPro" id="IPR028994">
    <property type="entry name" value="Integrin_alpha_N"/>
</dbReference>
<evidence type="ECO:0000313" key="7">
    <source>
        <dbReference type="Proteomes" id="UP000245250"/>
    </source>
</evidence>
<comment type="subcellular location">
    <subcellularLocation>
        <location evidence="1">Secreted</location>
    </subcellularLocation>
</comment>
<name>A0A2S1YRD8_9FLAO</name>
<keyword evidence="2" id="KW-0964">Secreted</keyword>
<dbReference type="GO" id="GO:0005576">
    <property type="term" value="C:extracellular region"/>
    <property type="evidence" value="ECO:0007669"/>
    <property type="project" value="UniProtKB-SubCell"/>
</dbReference>
<dbReference type="Pfam" id="PF03534">
    <property type="entry name" value="SpvB"/>
    <property type="match status" value="1"/>
</dbReference>
<evidence type="ECO:0000256" key="5">
    <source>
        <dbReference type="SAM" id="SignalP"/>
    </source>
</evidence>
<dbReference type="Gene3D" id="2.180.10.10">
    <property type="entry name" value="RHS repeat-associated core"/>
    <property type="match status" value="1"/>
</dbReference>
<dbReference type="GO" id="GO:0005737">
    <property type="term" value="C:cytoplasm"/>
    <property type="evidence" value="ECO:0007669"/>
    <property type="project" value="InterPro"/>
</dbReference>
<dbReference type="InterPro" id="IPR003284">
    <property type="entry name" value="Sal_SpvB"/>
</dbReference>
<reference evidence="6 7" key="1">
    <citation type="submission" date="2018-05" db="EMBL/GenBank/DDBJ databases">
        <title>Genome sequencing of Flavobacterium sp. HYN0056.</title>
        <authorList>
            <person name="Yi H."/>
            <person name="Baek C."/>
        </authorList>
    </citation>
    <scope>NUCLEOTIDE SEQUENCE [LARGE SCALE GENOMIC DNA]</scope>
    <source>
        <strain evidence="6 7">HYN0056</strain>
    </source>
</reference>
<sequence>MKQFYITFFLLLGLNFTISAQNSEVGSTPGELSVTLSGAANYTMPVSCPPGINGVVPQISLMYNSQSGNGNAGYYGWNIGGISTIQRIASTKFHDGVIDPVDFDNLDRFSLDGNRLIIKNGTSGNYGADQTIYETENFSNIKITSLGVHPNGANYGPAYFKVEYPDGSKAFYGNSTDSRSITEWSITYWENAQGVRINYNYSQTNNILDISSVTYGSLSAATPINEIRFNYGTRIRPEQGYVGGQSFSRTKKLTSINVIGNGVKFKNYVIDYNTTSLNYEQLTYITEKNGDSTKSYPPTAFYYAISGEVIQPKPTVSNTPLGSVNSKNAAAISGDFDGDGNVDFALYPTTGTNQKKEFWLFKDVGSSSFTYPEKVSCGAFENIFPSSGLLPNGKMYYYKGVTVAQLDASDANAVNFNTYFNSTYGFGLENTKKAVFPRRDAQSCYDYLNRAQEKFFFSGDFNGDGLTDVIALDKDINEWACEVDPRTGESESYSFSSSTGKMYFVDLDRRKTDNFVNDAGTLPYYYNSSDSRMETFDVNGDGKTDLLHFMNGKVYVYSLNNNNQIELLFQFVDTDIKTAQTILPGDYNGDGKMDFIITKSAGATSYDYLKFLSTGTAFVKSPQTYLFANMGYTDNSTAVNTCDLIPLDINADGKTDIVQFRSVFTKSNSTGSALITVYKNLGSEFRASATPTYQTTASTAIKSYPLAIFLSPKTNNQYSSIGLISDSQIYAFDSKFDFSAEYSLSVVKNGNGVRKIISYSPLKEIPDQSFYTPTPFAETFPYIDIVAAPNYKIVTKLEQQSANANDNKKQLFGYAGAVSRSDGLGFLGFKSTTRTNWHSNNGRVISTVSKRDISLRGAEIESFSVLDYQSPLASTPSSFVSRSVFTYNNDVLQSNKVFKLKNTSSAEYNGLDGTSKEISTSYNQFNLPLTVTTVLKDGGAVTQTASITTSYNTENALPYYVGVPSGKTETLSVTGSVMSSEEQYEYKSGNYGLLEKIRKKGDASTSFVTEKNDYDNFGNIIKKTITAGNLTPREYSFVYDVSGRFIIKSTDVNGLFKTYDYNLSSGVLNSEVNEFNLSTSYTYDSWFKKLTDTNYLGKSNTYTYSRSAEKIIITKTGDDSSSLEETYDDLGRKIKVKVKDVTGNFSSVDYAYDIYNRNYKISEPYLSGSASLYNETEYDEYGRFVKSTSSTGKMIKCDYTPLTTKSTITENSKSKEVTKNAMGKIVSVTDTPGGSVYYTYFANGNLRKTEFSGAVSEIFQDGWGRKTELKDSSAGIFRYEYNDFGELTKETNANGVTDFTIDDIGRIKDKTVTGNAGTSSSKTYYTYEGNSKLLVKSKFDDLANSTSTINDFTYDSLKRIITTVETTPYAQFTKNFTYDGFGRIATETSTALAGASSTSKIEYKYSNGTRWKILDGQTGAILWQTNTLNAKGQILTALNGPVAITNSYDSNGYASQFKFDQAATPTNNLLTLNTAFDGQKGVLNSRTNSLFNWNETFKYDSADRLIEFTNASGNQEGQSYDDLGRITQNNLGTYNYNSSDQPYRNTSIDPTQQALTYYSGRPSLVVSYNTFKTPIEIEEAGVDRISFIYNDNNMRSGMFYGGLQNEKTLRQYQKHYSADGTMEIKLDKASGAVEFVTYIGGDAYSAPLVLKSDGTTPKYLYLLRDYQNSIVAVSDQSGTIVEKRLFDAWGNIIAVKDGSGIDLGGLTILDRGYTGHEHLQSVGLINMNARLYDPKLHRFMQPDNFIQDIYNTQNHNRYSYVLNNPLMYTDFTGEKFKITFNDILAAVEIVGGAVLTLVTSGVASYAGGALIASGIAHFAGAYSEYQQTGDWGAASNNAGFVFGIKWNTDWGYDSDDKSGLKESVDDYIEKTNWYGVVNAGVGVLGGGVEVVAGLTAEGFTAGFSTALVVDGVYRIAANSARLGMYLSHEEPIADAFPSNSGALLGKLVDGMNGAKPTEVGKMQLYYQVANDLGVFFVTLGNGGAYVDAFYLRPGFWSYSAIGTNWYTIIDYRNMSEEYKKNKNK</sequence>
<evidence type="ECO:0000256" key="2">
    <source>
        <dbReference type="ARBA" id="ARBA00022525"/>
    </source>
</evidence>
<dbReference type="PANTHER" id="PTHR32305">
    <property type="match status" value="1"/>
</dbReference>
<evidence type="ECO:0000256" key="1">
    <source>
        <dbReference type="ARBA" id="ARBA00004613"/>
    </source>
</evidence>
<dbReference type="NCBIfam" id="TIGR03696">
    <property type="entry name" value="Rhs_assc_core"/>
    <property type="match status" value="1"/>
</dbReference>
<evidence type="ECO:0000313" key="6">
    <source>
        <dbReference type="EMBL" id="AWK06338.1"/>
    </source>
</evidence>
<dbReference type="InterPro" id="IPR013517">
    <property type="entry name" value="FG-GAP"/>
</dbReference>
<dbReference type="InterPro" id="IPR006530">
    <property type="entry name" value="YD"/>
</dbReference>
<dbReference type="OrthoDB" id="6225685at2"/>
<organism evidence="6 7">
    <name type="scientific">Flavobacterium crocinum</name>
    <dbReference type="NCBI Taxonomy" id="2183896"/>
    <lineage>
        <taxon>Bacteria</taxon>
        <taxon>Pseudomonadati</taxon>
        <taxon>Bacteroidota</taxon>
        <taxon>Flavobacteriia</taxon>
        <taxon>Flavobacteriales</taxon>
        <taxon>Flavobacteriaceae</taxon>
        <taxon>Flavobacterium</taxon>
    </lineage>
</organism>
<keyword evidence="4" id="KW-0843">Virulence</keyword>
<dbReference type="RefSeq" id="WP_109193755.1">
    <property type="nucleotide sequence ID" value="NZ_CP029255.1"/>
</dbReference>
<keyword evidence="7" id="KW-1185">Reference proteome</keyword>
<protein>
    <recommendedName>
        <fullName evidence="8">Insecticide toxin TcdB middle/N-terminal domain-containing protein</fullName>
    </recommendedName>
</protein>
<dbReference type="Pfam" id="PF13517">
    <property type="entry name" value="FG-GAP_3"/>
    <property type="match status" value="1"/>
</dbReference>
<dbReference type="PANTHER" id="PTHR32305:SF15">
    <property type="entry name" value="PROTEIN RHSA-RELATED"/>
    <property type="match status" value="1"/>
</dbReference>
<dbReference type="Gene3D" id="2.40.128.340">
    <property type="match status" value="1"/>
</dbReference>
<dbReference type="Proteomes" id="UP000245250">
    <property type="component" value="Chromosome"/>
</dbReference>
<proteinExistence type="predicted"/>
<evidence type="ECO:0008006" key="8">
    <source>
        <dbReference type="Google" id="ProtNLM"/>
    </source>
</evidence>
<feature type="signal peptide" evidence="5">
    <location>
        <begin position="1"/>
        <end position="20"/>
    </location>
</feature>
<gene>
    <name evidence="6" type="ORF">HYN56_19750</name>
</gene>
<feature type="chain" id="PRO_5015571799" description="Insecticide toxin TcdB middle/N-terminal domain-containing protein" evidence="5">
    <location>
        <begin position="21"/>
        <end position="2024"/>
    </location>
</feature>
<dbReference type="InterPro" id="IPR050708">
    <property type="entry name" value="T6SS_VgrG/RHS"/>
</dbReference>
<dbReference type="KEGG" id="fcr:HYN56_19750"/>
<dbReference type="SUPFAM" id="SSF69318">
    <property type="entry name" value="Integrin alpha N-terminal domain"/>
    <property type="match status" value="1"/>
</dbReference>
<accession>A0A2S1YRD8</accession>
<keyword evidence="3 5" id="KW-0732">Signal</keyword>
<dbReference type="NCBIfam" id="TIGR01643">
    <property type="entry name" value="YD_repeat_2x"/>
    <property type="match status" value="1"/>
</dbReference>
<evidence type="ECO:0000256" key="4">
    <source>
        <dbReference type="ARBA" id="ARBA00023026"/>
    </source>
</evidence>